<dbReference type="SMART" id="SM00091">
    <property type="entry name" value="PAS"/>
    <property type="match status" value="1"/>
</dbReference>
<evidence type="ECO:0000259" key="6">
    <source>
        <dbReference type="PROSITE" id="PS50110"/>
    </source>
</evidence>
<evidence type="ECO:0000313" key="8">
    <source>
        <dbReference type="EMBL" id="RII77707.1"/>
    </source>
</evidence>
<dbReference type="NCBIfam" id="TIGR00229">
    <property type="entry name" value="sensory_box"/>
    <property type="match status" value="1"/>
</dbReference>
<dbReference type="SUPFAM" id="SSF52172">
    <property type="entry name" value="CheY-like"/>
    <property type="match status" value="1"/>
</dbReference>
<evidence type="ECO:0000313" key="9">
    <source>
        <dbReference type="Proteomes" id="UP000265875"/>
    </source>
</evidence>
<dbReference type="PROSITE" id="PS50109">
    <property type="entry name" value="HIS_KIN"/>
    <property type="match status" value="1"/>
</dbReference>
<dbReference type="InterPro" id="IPR005467">
    <property type="entry name" value="His_kinase_dom"/>
</dbReference>
<feature type="modified residue" description="4-aspartylphosphate" evidence="4">
    <location>
        <position position="619"/>
    </location>
</feature>
<dbReference type="Pfam" id="PF00072">
    <property type="entry name" value="Response_reg"/>
    <property type="match status" value="1"/>
</dbReference>
<dbReference type="Proteomes" id="UP000265875">
    <property type="component" value="Unassembled WGS sequence"/>
</dbReference>
<dbReference type="SMART" id="SM00388">
    <property type="entry name" value="HisKA"/>
    <property type="match status" value="1"/>
</dbReference>
<dbReference type="PRINTS" id="PR00344">
    <property type="entry name" value="BCTRLSENSOR"/>
</dbReference>
<evidence type="ECO:0000259" key="5">
    <source>
        <dbReference type="PROSITE" id="PS50109"/>
    </source>
</evidence>
<dbReference type="InterPro" id="IPR004358">
    <property type="entry name" value="Sig_transdc_His_kin-like_C"/>
</dbReference>
<dbReference type="RefSeq" id="WP_119369810.1">
    <property type="nucleotide sequence ID" value="NZ_QWLL01000028.1"/>
</dbReference>
<comment type="catalytic activity">
    <reaction evidence="1">
        <text>ATP + protein L-histidine = ADP + protein N-phospho-L-histidine.</text>
        <dbReference type="EC" id="2.7.13.3"/>
    </reaction>
</comment>
<evidence type="ECO:0000259" key="7">
    <source>
        <dbReference type="PROSITE" id="PS50112"/>
    </source>
</evidence>
<dbReference type="InterPro" id="IPR013655">
    <property type="entry name" value="PAS_fold_3"/>
</dbReference>
<sequence>MVANSTPRGPSQPVMLQPPVLQPVESMAQRIARFDWGRTSLGPLPRWPASLRIAVDMMHLSPFPCAVVWGADLCVVHNEGYRALRAVPDALDTAFDRLWHDVWPAVGPWVFQALEGRSSFVEDPPLSIPGVAGEEPIWCAFGFAPLHDELGNVAGFLHTVIETTASVEAHRHWRAQALGFEQQVERHVAEREQFWQLSRDAMMTVTAELKLHAVNPAWYRILGWTQEQVQDMPMLELVHPADRADVQVAVSGLLQDSNTEQIETRLRHRDGHYHWFRWSARFDGSLLTAVGRDITEDREEAARQSRALMRNSERMQVVSQLAGGMGHEMNNLLSGVGGSLELLQRRLQEGRLERVEAYVEVARESVQRAMELTHRLLALSRFQPLATRPLDFNRQLRLCEPLLLKTLGAEVGLHWQLDVVPWAVNLDVRELENALINLCTNAREACQMHGSVTLRTINKRLTSAFPDARGLPPGDYVALYVEDDGHGMSAADMARAFEPFFTTKPVGRGAGLGLSMVYGFVSQSGGYVWIESVPEQGTKVSMLFPRCHERVPEEPKPAPPSQRVARGERLLLVDDEVNLRAVMHEYLAERGFDVTVAGDANTALERFRHDGPFDLVITDIGLPGGFSGRQVARAMRMQIAQQKILFITGYADQPIEAQLLDQPGTALMNKPFLLAELADKALRMLDA</sequence>
<dbReference type="Gene3D" id="3.40.50.2300">
    <property type="match status" value="1"/>
</dbReference>
<dbReference type="PANTHER" id="PTHR43065:SF42">
    <property type="entry name" value="TWO-COMPONENT SENSOR PPRA"/>
    <property type="match status" value="1"/>
</dbReference>
<dbReference type="SMART" id="SM00448">
    <property type="entry name" value="REC"/>
    <property type="match status" value="1"/>
</dbReference>
<dbReference type="InterPro" id="IPR001789">
    <property type="entry name" value="Sig_transdc_resp-reg_receiver"/>
</dbReference>
<dbReference type="CDD" id="cd00082">
    <property type="entry name" value="HisKA"/>
    <property type="match status" value="1"/>
</dbReference>
<feature type="domain" description="Response regulatory" evidence="6">
    <location>
        <begin position="569"/>
        <end position="685"/>
    </location>
</feature>
<accession>A0A399M8V4</accession>
<dbReference type="CDD" id="cd00130">
    <property type="entry name" value="PAS"/>
    <property type="match status" value="1"/>
</dbReference>
<feature type="domain" description="PAS" evidence="7">
    <location>
        <begin position="200"/>
        <end position="257"/>
    </location>
</feature>
<dbReference type="InterPro" id="IPR036097">
    <property type="entry name" value="HisK_dim/P_sf"/>
</dbReference>
<dbReference type="InterPro" id="IPR011006">
    <property type="entry name" value="CheY-like_superfamily"/>
</dbReference>
<dbReference type="Pfam" id="PF00512">
    <property type="entry name" value="HisKA"/>
    <property type="match status" value="1"/>
</dbReference>
<dbReference type="AlphaFoldDB" id="A0A399M8V4"/>
<dbReference type="InterPro" id="IPR003661">
    <property type="entry name" value="HisK_dim/P_dom"/>
</dbReference>
<proteinExistence type="predicted"/>
<evidence type="ECO:0000256" key="1">
    <source>
        <dbReference type="ARBA" id="ARBA00000085"/>
    </source>
</evidence>
<organism evidence="8 9">
    <name type="scientific">Pseudomonas monteilii</name>
    <dbReference type="NCBI Taxonomy" id="76759"/>
    <lineage>
        <taxon>Bacteria</taxon>
        <taxon>Pseudomonadati</taxon>
        <taxon>Pseudomonadota</taxon>
        <taxon>Gammaproteobacteria</taxon>
        <taxon>Pseudomonadales</taxon>
        <taxon>Pseudomonadaceae</taxon>
        <taxon>Pseudomonas</taxon>
    </lineage>
</organism>
<dbReference type="Gene3D" id="3.30.450.20">
    <property type="entry name" value="PAS domain"/>
    <property type="match status" value="2"/>
</dbReference>
<dbReference type="Pfam" id="PF02518">
    <property type="entry name" value="HATPase_c"/>
    <property type="match status" value="1"/>
</dbReference>
<dbReference type="PANTHER" id="PTHR43065">
    <property type="entry name" value="SENSOR HISTIDINE KINASE"/>
    <property type="match status" value="1"/>
</dbReference>
<dbReference type="EC" id="2.7.13.3" evidence="2"/>
<keyword evidence="3 4" id="KW-0597">Phosphoprotein</keyword>
<feature type="domain" description="Histidine kinase" evidence="5">
    <location>
        <begin position="324"/>
        <end position="548"/>
    </location>
</feature>
<dbReference type="Pfam" id="PF08447">
    <property type="entry name" value="PAS_3"/>
    <property type="match status" value="1"/>
</dbReference>
<dbReference type="EMBL" id="QWLL01000028">
    <property type="protein sequence ID" value="RII77707.1"/>
    <property type="molecule type" value="Genomic_DNA"/>
</dbReference>
<evidence type="ECO:0000256" key="3">
    <source>
        <dbReference type="ARBA" id="ARBA00022553"/>
    </source>
</evidence>
<dbReference type="InterPro" id="IPR000014">
    <property type="entry name" value="PAS"/>
</dbReference>
<dbReference type="PROSITE" id="PS50112">
    <property type="entry name" value="PAS"/>
    <property type="match status" value="1"/>
</dbReference>
<evidence type="ECO:0000256" key="4">
    <source>
        <dbReference type="PROSITE-ProRule" id="PRU00169"/>
    </source>
</evidence>
<dbReference type="InterPro" id="IPR036890">
    <property type="entry name" value="HATPase_C_sf"/>
</dbReference>
<dbReference type="Gene3D" id="1.10.287.130">
    <property type="match status" value="1"/>
</dbReference>
<dbReference type="PROSITE" id="PS50110">
    <property type="entry name" value="RESPONSE_REGULATORY"/>
    <property type="match status" value="1"/>
</dbReference>
<comment type="caution">
    <text evidence="8">The sequence shown here is derived from an EMBL/GenBank/DDBJ whole genome shotgun (WGS) entry which is preliminary data.</text>
</comment>
<reference evidence="8 9" key="1">
    <citation type="submission" date="2018-08" db="EMBL/GenBank/DDBJ databases">
        <title>Draft genome sequence of the cyanotroph, Pseudomonas monteilii BCN3.</title>
        <authorList>
            <person name="Jones L.B."/>
            <person name="Kunz D.A."/>
        </authorList>
    </citation>
    <scope>NUCLEOTIDE SEQUENCE [LARGE SCALE GENOMIC DNA]</scope>
    <source>
        <strain evidence="8 9">BCN3</strain>
    </source>
</reference>
<dbReference type="SMART" id="SM00387">
    <property type="entry name" value="HATPase_c"/>
    <property type="match status" value="1"/>
</dbReference>
<gene>
    <name evidence="8" type="ORF">D0894_11535</name>
</gene>
<protein>
    <recommendedName>
        <fullName evidence="2">histidine kinase</fullName>
        <ecNumber evidence="2">2.7.13.3</ecNumber>
    </recommendedName>
</protein>
<dbReference type="InterPro" id="IPR003594">
    <property type="entry name" value="HATPase_dom"/>
</dbReference>
<dbReference type="InterPro" id="IPR035965">
    <property type="entry name" value="PAS-like_dom_sf"/>
</dbReference>
<dbReference type="CDD" id="cd00156">
    <property type="entry name" value="REC"/>
    <property type="match status" value="1"/>
</dbReference>
<dbReference type="SUPFAM" id="SSF55785">
    <property type="entry name" value="PYP-like sensor domain (PAS domain)"/>
    <property type="match status" value="1"/>
</dbReference>
<dbReference type="Gene3D" id="3.30.565.10">
    <property type="entry name" value="Histidine kinase-like ATPase, C-terminal domain"/>
    <property type="match status" value="1"/>
</dbReference>
<dbReference type="GO" id="GO:0000155">
    <property type="term" value="F:phosphorelay sensor kinase activity"/>
    <property type="evidence" value="ECO:0007669"/>
    <property type="project" value="InterPro"/>
</dbReference>
<dbReference type="SUPFAM" id="SSF47384">
    <property type="entry name" value="Homodimeric domain of signal transducing histidine kinase"/>
    <property type="match status" value="1"/>
</dbReference>
<dbReference type="SUPFAM" id="SSF55874">
    <property type="entry name" value="ATPase domain of HSP90 chaperone/DNA topoisomerase II/histidine kinase"/>
    <property type="match status" value="1"/>
</dbReference>
<evidence type="ECO:0000256" key="2">
    <source>
        <dbReference type="ARBA" id="ARBA00012438"/>
    </source>
</evidence>
<name>A0A399M8V4_9PSED</name>